<evidence type="ECO:0000313" key="4">
    <source>
        <dbReference type="Proteomes" id="UP000326198"/>
    </source>
</evidence>
<dbReference type="AlphaFoldDB" id="A0A5N7B6E2"/>
<dbReference type="PANTHER" id="PTHR35394">
    <property type="entry name" value="DUF3176 DOMAIN-CONTAINING PROTEIN"/>
    <property type="match status" value="1"/>
</dbReference>
<feature type="compositionally biased region" description="Low complexity" evidence="1">
    <location>
        <begin position="1"/>
        <end position="21"/>
    </location>
</feature>
<feature type="transmembrane region" description="Helical" evidence="2">
    <location>
        <begin position="567"/>
        <end position="589"/>
    </location>
</feature>
<organism evidence="3 4">
    <name type="scientific">Aspergillus bertholletiae</name>
    <dbReference type="NCBI Taxonomy" id="1226010"/>
    <lineage>
        <taxon>Eukaryota</taxon>
        <taxon>Fungi</taxon>
        <taxon>Dikarya</taxon>
        <taxon>Ascomycota</taxon>
        <taxon>Pezizomycotina</taxon>
        <taxon>Eurotiomycetes</taxon>
        <taxon>Eurotiomycetidae</taxon>
        <taxon>Eurotiales</taxon>
        <taxon>Aspergillaceae</taxon>
        <taxon>Aspergillus</taxon>
        <taxon>Aspergillus subgen. Circumdati</taxon>
    </lineage>
</organism>
<name>A0A5N7B6E2_9EURO</name>
<dbReference type="PANTHER" id="PTHR35394:SF5">
    <property type="entry name" value="DUF3176 DOMAIN-CONTAINING PROTEIN"/>
    <property type="match status" value="1"/>
</dbReference>
<keyword evidence="2" id="KW-1133">Transmembrane helix</keyword>
<proteinExistence type="predicted"/>
<dbReference type="OrthoDB" id="5242705at2759"/>
<gene>
    <name evidence="3" type="ORF">BDV26DRAFT_264929</name>
</gene>
<dbReference type="InterPro" id="IPR021514">
    <property type="entry name" value="DUF3176"/>
</dbReference>
<sequence length="646" mass="71317">MPPPDQQSGPSSPSDSPVSSVHSHEVISPNQDRVLYADGLRLTFQRPVPPPKPAPVVTERSGQRRNCSRSLWTLSSSWYIWEVLAVILSAATLVAIIAILAKFNHQPQPAWKHVSLNSVISWLSTISKGCVLYAISEALGQLKWVWFAQKTRPMLNLQAFDSASRGFYGSGELIWTLRFRHFAVWGSLAVILALAFDPFTQNLIHYFPNIVNDPSQRAFVANSTYYNTTGPPLQNHAIVWVDPSLKANVYNSLFNNDQSKPWATPQYVCTTGNCIWGPTAAIEVRARCSNVTDQLNITCTTITDTPAGYNGATNCTASLPLTNTTAWFLSDMDVLQPLSIATVHAATALVYKNASLPPIQMVAPHNLSMSTIFTANTTRWRATECSIQPLVHSFNASVTDNIYTETTLATWEKSWTTWDQGLDIPDSELQKMQSGQYFDPPWGIEHGMQPNTSFMISSLAGSSLDTFFEGLFTGVWFRRSLDSSSFIAGPLGMYAAPDFIQAMAIGNTTGCDVATMDKLQCAMENVAAAMTKSFRDSAYIAADSDPTRARMAAGRTRTSMTYVQVRWQWIVLPALVWVLGAATLAGTMWKSRSTKAPKWRNDPMPLLFLLQRRRGDAVGVAERESGEKAEALRVKLYESNGRIALG</sequence>
<feature type="region of interest" description="Disordered" evidence="1">
    <location>
        <begin position="1"/>
        <end position="30"/>
    </location>
</feature>
<dbReference type="Pfam" id="PF11374">
    <property type="entry name" value="DUF3176"/>
    <property type="match status" value="1"/>
</dbReference>
<keyword evidence="2" id="KW-0812">Transmembrane</keyword>
<keyword evidence="4" id="KW-1185">Reference proteome</keyword>
<accession>A0A5N7B6E2</accession>
<reference evidence="3 4" key="1">
    <citation type="submission" date="2019-04" db="EMBL/GenBank/DDBJ databases">
        <title>Friends and foes A comparative genomics studyof 23 Aspergillus species from section Flavi.</title>
        <authorList>
            <consortium name="DOE Joint Genome Institute"/>
            <person name="Kjaerbolling I."/>
            <person name="Vesth T."/>
            <person name="Frisvad J.C."/>
            <person name="Nybo J.L."/>
            <person name="Theobald S."/>
            <person name="Kildgaard S."/>
            <person name="Isbrandt T."/>
            <person name="Kuo A."/>
            <person name="Sato A."/>
            <person name="Lyhne E.K."/>
            <person name="Kogle M.E."/>
            <person name="Wiebenga A."/>
            <person name="Kun R.S."/>
            <person name="Lubbers R.J."/>
            <person name="Makela M.R."/>
            <person name="Barry K."/>
            <person name="Chovatia M."/>
            <person name="Clum A."/>
            <person name="Daum C."/>
            <person name="Haridas S."/>
            <person name="He G."/>
            <person name="LaButti K."/>
            <person name="Lipzen A."/>
            <person name="Mondo S."/>
            <person name="Riley R."/>
            <person name="Salamov A."/>
            <person name="Simmons B.A."/>
            <person name="Magnuson J.K."/>
            <person name="Henrissat B."/>
            <person name="Mortensen U.H."/>
            <person name="Larsen T.O."/>
            <person name="Devries R.P."/>
            <person name="Grigoriev I.V."/>
            <person name="Machida M."/>
            <person name="Baker S.E."/>
            <person name="Andersen M.R."/>
        </authorList>
    </citation>
    <scope>NUCLEOTIDE SEQUENCE [LARGE SCALE GENOMIC DNA]</scope>
    <source>
        <strain evidence="3 4">IBT 29228</strain>
    </source>
</reference>
<dbReference type="Proteomes" id="UP000326198">
    <property type="component" value="Unassembled WGS sequence"/>
</dbReference>
<protein>
    <submittedName>
        <fullName evidence="3">Uncharacterized protein</fullName>
    </submittedName>
</protein>
<evidence type="ECO:0000256" key="1">
    <source>
        <dbReference type="SAM" id="MobiDB-lite"/>
    </source>
</evidence>
<evidence type="ECO:0000313" key="3">
    <source>
        <dbReference type="EMBL" id="KAE8376760.1"/>
    </source>
</evidence>
<keyword evidence="2" id="KW-0472">Membrane</keyword>
<evidence type="ECO:0000256" key="2">
    <source>
        <dbReference type="SAM" id="Phobius"/>
    </source>
</evidence>
<feature type="transmembrane region" description="Helical" evidence="2">
    <location>
        <begin position="78"/>
        <end position="101"/>
    </location>
</feature>
<dbReference type="EMBL" id="ML736234">
    <property type="protein sequence ID" value="KAE8376760.1"/>
    <property type="molecule type" value="Genomic_DNA"/>
</dbReference>